<dbReference type="InterPro" id="IPR002036">
    <property type="entry name" value="YbeY"/>
</dbReference>
<accession>A0A5B8YGE4</accession>
<keyword evidence="6 7" id="KW-0862">Zinc</keyword>
<comment type="subcellular location">
    <subcellularLocation>
        <location evidence="7">Cytoplasm</location>
    </subcellularLocation>
</comment>
<feature type="binding site" evidence="7">
    <location>
        <position position="137"/>
    </location>
    <ligand>
        <name>Zn(2+)</name>
        <dbReference type="ChEBI" id="CHEBI:29105"/>
        <note>catalytic</note>
    </ligand>
</feature>
<accession>A0A4Y6Q258</accession>
<dbReference type="PANTHER" id="PTHR46986">
    <property type="entry name" value="ENDORIBONUCLEASE YBEY, CHLOROPLASTIC"/>
    <property type="match status" value="1"/>
</dbReference>
<dbReference type="EC" id="3.1.-.-" evidence="7"/>
<dbReference type="EMBL" id="CP041186">
    <property type="protein sequence ID" value="QDG54646.1"/>
    <property type="molecule type" value="Genomic_DNA"/>
</dbReference>
<keyword evidence="5 7" id="KW-0378">Hydrolase</keyword>
<dbReference type="GO" id="GO:0006364">
    <property type="term" value="P:rRNA processing"/>
    <property type="evidence" value="ECO:0007669"/>
    <property type="project" value="UniProtKB-UniRule"/>
</dbReference>
<keyword evidence="7" id="KW-0690">Ribosome biogenesis</keyword>
<gene>
    <name evidence="7 8" type="primary">ybeY</name>
    <name evidence="8" type="ORF">FIV42_29050</name>
</gene>
<dbReference type="GO" id="GO:0005737">
    <property type="term" value="C:cytoplasm"/>
    <property type="evidence" value="ECO:0007669"/>
    <property type="project" value="UniProtKB-SubCell"/>
</dbReference>
<keyword evidence="3 7" id="KW-0479">Metal-binding</keyword>
<feature type="binding site" evidence="7">
    <location>
        <position position="147"/>
    </location>
    <ligand>
        <name>Zn(2+)</name>
        <dbReference type="ChEBI" id="CHEBI:29105"/>
        <note>catalytic</note>
    </ligand>
</feature>
<evidence type="ECO:0000256" key="1">
    <source>
        <dbReference type="ARBA" id="ARBA00010875"/>
    </source>
</evidence>
<dbReference type="GO" id="GO:0008270">
    <property type="term" value="F:zinc ion binding"/>
    <property type="evidence" value="ECO:0007669"/>
    <property type="project" value="UniProtKB-UniRule"/>
</dbReference>
<dbReference type="SUPFAM" id="SSF55486">
    <property type="entry name" value="Metalloproteases ('zincins'), catalytic domain"/>
    <property type="match status" value="1"/>
</dbReference>
<name>A0A4Y6Q258_PERCE</name>
<dbReference type="OrthoDB" id="9807740at2"/>
<dbReference type="HAMAP" id="MF_00009">
    <property type="entry name" value="Endoribonucl_YbeY"/>
    <property type="match status" value="1"/>
</dbReference>
<evidence type="ECO:0000256" key="7">
    <source>
        <dbReference type="HAMAP-Rule" id="MF_00009"/>
    </source>
</evidence>
<dbReference type="InterPro" id="IPR020549">
    <property type="entry name" value="YbeY_CS"/>
</dbReference>
<reference evidence="8 9" key="1">
    <citation type="submission" date="2019-06" db="EMBL/GenBank/DDBJ databases">
        <title>Persicimonas caeni gen. nov., sp. nov., a predatory bacterium isolated from solar saltern.</title>
        <authorList>
            <person name="Wang S."/>
        </authorList>
    </citation>
    <scope>NUCLEOTIDE SEQUENCE [LARGE SCALE GENOMIC DNA]</scope>
    <source>
        <strain evidence="8 9">YN101</strain>
    </source>
</reference>
<sequence>MPVEVAIQGKASVHPKVQSLHQMIVTKAASHFRALGLTDPELSVVLTDNAQIEQLNAQWRHEDKPTDVLSFPLHEPAEPGQLEDDVFALGDIVISVEYAEKLVETQDHHQRVAQELGVPAEELSWELADEVHFLLIHGLLHLVGYDHATEQEERQMKAQEKKLWQAAQ</sequence>
<evidence type="ECO:0000313" key="9">
    <source>
        <dbReference type="Proteomes" id="UP000315995"/>
    </source>
</evidence>
<comment type="similarity">
    <text evidence="1 7">Belongs to the endoribonuclease YbeY family.</text>
</comment>
<dbReference type="PROSITE" id="PS01306">
    <property type="entry name" value="UPF0054"/>
    <property type="match status" value="1"/>
</dbReference>
<keyword evidence="7" id="KW-0963">Cytoplasm</keyword>
<dbReference type="Pfam" id="PF02130">
    <property type="entry name" value="YbeY"/>
    <property type="match status" value="1"/>
</dbReference>
<dbReference type="AlphaFoldDB" id="A0A4Y6Q258"/>
<evidence type="ECO:0000256" key="4">
    <source>
        <dbReference type="ARBA" id="ARBA00022759"/>
    </source>
</evidence>
<dbReference type="PANTHER" id="PTHR46986:SF1">
    <property type="entry name" value="ENDORIBONUCLEASE YBEY, CHLOROPLASTIC"/>
    <property type="match status" value="1"/>
</dbReference>
<dbReference type="Gene3D" id="3.40.390.30">
    <property type="entry name" value="Metalloproteases ('zincins'), catalytic domain"/>
    <property type="match status" value="1"/>
</dbReference>
<evidence type="ECO:0000313" key="8">
    <source>
        <dbReference type="EMBL" id="QDG54646.1"/>
    </source>
</evidence>
<evidence type="ECO:0000256" key="3">
    <source>
        <dbReference type="ARBA" id="ARBA00022723"/>
    </source>
</evidence>
<protein>
    <recommendedName>
        <fullName evidence="7">Endoribonuclease YbeY</fullName>
        <ecNumber evidence="7">3.1.-.-</ecNumber>
    </recommendedName>
</protein>
<comment type="cofactor">
    <cofactor evidence="7">
        <name>Zn(2+)</name>
        <dbReference type="ChEBI" id="CHEBI:29105"/>
    </cofactor>
    <text evidence="7">Binds 1 zinc ion.</text>
</comment>
<dbReference type="InterPro" id="IPR023091">
    <property type="entry name" value="MetalPrtase_cat_dom_sf_prd"/>
</dbReference>
<proteinExistence type="inferred from homology"/>
<evidence type="ECO:0000256" key="6">
    <source>
        <dbReference type="ARBA" id="ARBA00022833"/>
    </source>
</evidence>
<evidence type="ECO:0000256" key="2">
    <source>
        <dbReference type="ARBA" id="ARBA00022722"/>
    </source>
</evidence>
<comment type="function">
    <text evidence="7">Single strand-specific metallo-endoribonuclease involved in late-stage 70S ribosome quality control and in maturation of the 3' terminus of the 16S rRNA.</text>
</comment>
<dbReference type="GO" id="GO:0004222">
    <property type="term" value="F:metalloendopeptidase activity"/>
    <property type="evidence" value="ECO:0007669"/>
    <property type="project" value="InterPro"/>
</dbReference>
<keyword evidence="4 7" id="KW-0255">Endonuclease</keyword>
<keyword evidence="2 7" id="KW-0540">Nuclease</keyword>
<dbReference type="Proteomes" id="UP000315995">
    <property type="component" value="Chromosome"/>
</dbReference>
<dbReference type="GO" id="GO:0004521">
    <property type="term" value="F:RNA endonuclease activity"/>
    <property type="evidence" value="ECO:0007669"/>
    <property type="project" value="UniProtKB-UniRule"/>
</dbReference>
<feature type="binding site" evidence="7">
    <location>
        <position position="141"/>
    </location>
    <ligand>
        <name>Zn(2+)</name>
        <dbReference type="ChEBI" id="CHEBI:29105"/>
        <note>catalytic</note>
    </ligand>
</feature>
<evidence type="ECO:0000256" key="5">
    <source>
        <dbReference type="ARBA" id="ARBA00022801"/>
    </source>
</evidence>
<dbReference type="NCBIfam" id="TIGR00043">
    <property type="entry name" value="rRNA maturation RNase YbeY"/>
    <property type="match status" value="1"/>
</dbReference>
<keyword evidence="7" id="KW-0698">rRNA processing</keyword>
<organism evidence="8 9">
    <name type="scientific">Persicimonas caeni</name>
    <dbReference type="NCBI Taxonomy" id="2292766"/>
    <lineage>
        <taxon>Bacteria</taxon>
        <taxon>Deltaproteobacteria</taxon>
        <taxon>Bradymonadales</taxon>
        <taxon>Bradymonadaceae</taxon>
        <taxon>Persicimonas</taxon>
    </lineage>
</organism>
<keyword evidence="9" id="KW-1185">Reference proteome</keyword>